<name>A0A834R9C4_SARSC</name>
<comment type="similarity">
    <text evidence="2">Belongs to the transglutaminase superfamily. Transglutaminase family.</text>
</comment>
<feature type="compositionally biased region" description="Basic and acidic residues" evidence="9">
    <location>
        <begin position="219"/>
        <end position="230"/>
    </location>
</feature>
<dbReference type="EMBL" id="WVUK01000056">
    <property type="protein sequence ID" value="KAF7493419.1"/>
    <property type="molecule type" value="Genomic_DNA"/>
</dbReference>
<evidence type="ECO:0000313" key="12">
    <source>
        <dbReference type="EMBL" id="KAF7493419.1"/>
    </source>
</evidence>
<dbReference type="EnsemblMetazoa" id="SSS_9014s_mrna">
    <property type="protein sequence ID" value="KAF7493419.1"/>
    <property type="gene ID" value="SSS_9014"/>
</dbReference>
<keyword evidence="10" id="KW-0812">Transmembrane</keyword>
<keyword evidence="4" id="KW-0479">Metal-binding</keyword>
<dbReference type="InterPro" id="IPR014756">
    <property type="entry name" value="Ig_E-set"/>
</dbReference>
<dbReference type="SMART" id="SM00460">
    <property type="entry name" value="TGc"/>
    <property type="match status" value="1"/>
</dbReference>
<evidence type="ECO:0000256" key="8">
    <source>
        <dbReference type="ARBA" id="ARBA00051843"/>
    </source>
</evidence>
<evidence type="ECO:0000256" key="5">
    <source>
        <dbReference type="ARBA" id="ARBA00022837"/>
    </source>
</evidence>
<keyword evidence="10" id="KW-0472">Membrane</keyword>
<keyword evidence="14" id="KW-1185">Reference proteome</keyword>
<accession>A0A834R9C4</accession>
<dbReference type="GO" id="GO:0046872">
    <property type="term" value="F:metal ion binding"/>
    <property type="evidence" value="ECO:0007669"/>
    <property type="project" value="UniProtKB-KW"/>
</dbReference>
<dbReference type="GO" id="GO:0003810">
    <property type="term" value="F:protein-glutamine gamma-glutamyltransferase activity"/>
    <property type="evidence" value="ECO:0007669"/>
    <property type="project" value="UniProtKB-EC"/>
</dbReference>
<dbReference type="Proteomes" id="UP000070412">
    <property type="component" value="Unassembled WGS sequence"/>
</dbReference>
<dbReference type="FunFam" id="2.60.40.10:FF:000171">
    <property type="entry name" value="protein-glutamine gamma-glutamyltransferase 6"/>
    <property type="match status" value="1"/>
</dbReference>
<reference evidence="13" key="3">
    <citation type="submission" date="2022-06" db="UniProtKB">
        <authorList>
            <consortium name="EnsemblMetazoa"/>
        </authorList>
    </citation>
    <scope>IDENTIFICATION</scope>
</reference>
<keyword evidence="6" id="KW-0012">Acyltransferase</keyword>
<evidence type="ECO:0000256" key="1">
    <source>
        <dbReference type="ARBA" id="ARBA00001913"/>
    </source>
</evidence>
<dbReference type="InterPro" id="IPR038765">
    <property type="entry name" value="Papain-like_cys_pep_sf"/>
</dbReference>
<protein>
    <recommendedName>
        <fullName evidence="7">protein-glutamine gamma-glutamyltransferase</fullName>
        <ecNumber evidence="7">2.3.2.13</ecNumber>
    </recommendedName>
</protein>
<keyword evidence="10" id="KW-1133">Transmembrane helix</keyword>
<proteinExistence type="inferred from homology"/>
<dbReference type="Gene3D" id="2.60.40.10">
    <property type="entry name" value="Immunoglobulins"/>
    <property type="match status" value="3"/>
</dbReference>
<dbReference type="OrthoDB" id="437511at2759"/>
<dbReference type="Pfam" id="PF00927">
    <property type="entry name" value="Transglut_C"/>
    <property type="match status" value="2"/>
</dbReference>
<dbReference type="EC" id="2.3.2.13" evidence="7"/>
<dbReference type="SUPFAM" id="SSF49309">
    <property type="entry name" value="Transglutaminase, two C-terminal domains"/>
    <property type="match status" value="2"/>
</dbReference>
<dbReference type="InterPro" id="IPR001102">
    <property type="entry name" value="Transglutaminase_N"/>
</dbReference>
<dbReference type="InterPro" id="IPR050779">
    <property type="entry name" value="Transglutaminase"/>
</dbReference>
<dbReference type="FunFam" id="2.60.40.10:FF:000090">
    <property type="entry name" value="Protein-glutamine gamma-glutamyltransferase 2"/>
    <property type="match status" value="1"/>
</dbReference>
<evidence type="ECO:0000259" key="11">
    <source>
        <dbReference type="SMART" id="SM00460"/>
    </source>
</evidence>
<dbReference type="AlphaFoldDB" id="A0A834R9C4"/>
<dbReference type="InterPro" id="IPR013783">
    <property type="entry name" value="Ig-like_fold"/>
</dbReference>
<evidence type="ECO:0000313" key="13">
    <source>
        <dbReference type="EnsemblMetazoa" id="KAF7493419.1"/>
    </source>
</evidence>
<reference evidence="14" key="1">
    <citation type="journal article" date="2020" name="PLoS Negl. Trop. Dis.">
        <title>High-quality nuclear genome for Sarcoptes scabiei-A critical resource for a neglected parasite.</title>
        <authorList>
            <person name="Korhonen P.K."/>
            <person name="Gasser R.B."/>
            <person name="Ma G."/>
            <person name="Wang T."/>
            <person name="Stroehlein A.J."/>
            <person name="Young N.D."/>
            <person name="Ang C.S."/>
            <person name="Fernando D.D."/>
            <person name="Lu H.C."/>
            <person name="Taylor S."/>
            <person name="Reynolds S.L."/>
            <person name="Mofiz E."/>
            <person name="Najaraj S.H."/>
            <person name="Gowda H."/>
            <person name="Madugundu A."/>
            <person name="Renuse S."/>
            <person name="Holt D."/>
            <person name="Pandey A."/>
            <person name="Papenfuss A.T."/>
            <person name="Fischer K."/>
        </authorList>
    </citation>
    <scope>NUCLEOTIDE SEQUENCE [LARGE SCALE GENOMIC DNA]</scope>
</reference>
<evidence type="ECO:0000256" key="7">
    <source>
        <dbReference type="ARBA" id="ARBA00024222"/>
    </source>
</evidence>
<gene>
    <name evidence="12" type="ORF">SSS_9014</name>
</gene>
<dbReference type="Gene3D" id="3.90.260.10">
    <property type="entry name" value="Transglutaminase-like"/>
    <property type="match status" value="1"/>
</dbReference>
<dbReference type="Pfam" id="PF01841">
    <property type="entry name" value="Transglut_core"/>
    <property type="match status" value="1"/>
</dbReference>
<feature type="region of interest" description="Disordered" evidence="9">
    <location>
        <begin position="264"/>
        <end position="289"/>
    </location>
</feature>
<evidence type="ECO:0000256" key="6">
    <source>
        <dbReference type="ARBA" id="ARBA00023315"/>
    </source>
</evidence>
<dbReference type="InterPro" id="IPR036238">
    <property type="entry name" value="Transglutaminase_C_sf"/>
</dbReference>
<keyword evidence="3 12" id="KW-0808">Transferase</keyword>
<comment type="catalytic activity">
    <reaction evidence="8">
        <text>L-glutaminyl-[protein] + L-lysyl-[protein] = [protein]-L-lysyl-N(6)-5-L-glutamyl-[protein] + NH4(+)</text>
        <dbReference type="Rhea" id="RHEA:54816"/>
        <dbReference type="Rhea" id="RHEA-COMP:9752"/>
        <dbReference type="Rhea" id="RHEA-COMP:10207"/>
        <dbReference type="Rhea" id="RHEA-COMP:14005"/>
        <dbReference type="ChEBI" id="CHEBI:28938"/>
        <dbReference type="ChEBI" id="CHEBI:29969"/>
        <dbReference type="ChEBI" id="CHEBI:30011"/>
        <dbReference type="ChEBI" id="CHEBI:138370"/>
        <dbReference type="EC" id="2.3.2.13"/>
    </reaction>
</comment>
<feature type="compositionally biased region" description="Low complexity" evidence="9">
    <location>
        <begin position="264"/>
        <end position="274"/>
    </location>
</feature>
<comment type="cofactor">
    <cofactor evidence="1">
        <name>Ca(2+)</name>
        <dbReference type="ChEBI" id="CHEBI:29108"/>
    </cofactor>
</comment>
<dbReference type="SUPFAM" id="SSF81296">
    <property type="entry name" value="E set domains"/>
    <property type="match status" value="1"/>
</dbReference>
<evidence type="ECO:0000313" key="14">
    <source>
        <dbReference type="Proteomes" id="UP000070412"/>
    </source>
</evidence>
<dbReference type="SUPFAM" id="SSF54001">
    <property type="entry name" value="Cysteine proteinases"/>
    <property type="match status" value="1"/>
</dbReference>
<dbReference type="FunFam" id="3.90.260.10:FF:000001">
    <property type="entry name" value="Protein-glutamine gamma-glutamyltransferase 2"/>
    <property type="match status" value="1"/>
</dbReference>
<feature type="domain" description="Transglutaminase-like" evidence="11">
    <location>
        <begin position="675"/>
        <end position="768"/>
    </location>
</feature>
<evidence type="ECO:0000256" key="9">
    <source>
        <dbReference type="SAM" id="MobiDB-lite"/>
    </source>
</evidence>
<feature type="transmembrane region" description="Helical" evidence="10">
    <location>
        <begin position="354"/>
        <end position="374"/>
    </location>
</feature>
<evidence type="ECO:0000256" key="2">
    <source>
        <dbReference type="ARBA" id="ARBA00005968"/>
    </source>
</evidence>
<feature type="compositionally biased region" description="Acidic residues" evidence="9">
    <location>
        <begin position="136"/>
        <end position="145"/>
    </location>
</feature>
<dbReference type="InterPro" id="IPR002931">
    <property type="entry name" value="Transglutaminase-like"/>
</dbReference>
<dbReference type="InterPro" id="IPR036985">
    <property type="entry name" value="Transglutaminase-like_sf"/>
</dbReference>
<evidence type="ECO:0000256" key="4">
    <source>
        <dbReference type="ARBA" id="ARBA00022723"/>
    </source>
</evidence>
<evidence type="ECO:0000256" key="3">
    <source>
        <dbReference type="ARBA" id="ARBA00022679"/>
    </source>
</evidence>
<dbReference type="PANTHER" id="PTHR11590">
    <property type="entry name" value="PROTEIN-GLUTAMINE GAMMA-GLUTAMYLTRANSFERASE"/>
    <property type="match status" value="1"/>
</dbReference>
<dbReference type="Pfam" id="PF00868">
    <property type="entry name" value="Transglut_N"/>
    <property type="match status" value="1"/>
</dbReference>
<feature type="compositionally biased region" description="Basic and acidic residues" evidence="9">
    <location>
        <begin position="146"/>
        <end position="161"/>
    </location>
</feature>
<organism evidence="12">
    <name type="scientific">Sarcoptes scabiei</name>
    <name type="common">Itch mite</name>
    <name type="synonym">Acarus scabiei</name>
    <dbReference type="NCBI Taxonomy" id="52283"/>
    <lineage>
        <taxon>Eukaryota</taxon>
        <taxon>Metazoa</taxon>
        <taxon>Ecdysozoa</taxon>
        <taxon>Arthropoda</taxon>
        <taxon>Chelicerata</taxon>
        <taxon>Arachnida</taxon>
        <taxon>Acari</taxon>
        <taxon>Acariformes</taxon>
        <taxon>Sarcoptiformes</taxon>
        <taxon>Astigmata</taxon>
        <taxon>Psoroptidia</taxon>
        <taxon>Sarcoptoidea</taxon>
        <taxon>Sarcoptidae</taxon>
        <taxon>Sarcoptinae</taxon>
        <taxon>Sarcoptes</taxon>
    </lineage>
</organism>
<sequence length="1112" mass="128213">MRSRREKNQIIKMSSSIDEECLATASISNSTNNNIIIENVNIERKNDKINIVIGSTYLEERKAQKACNYLKEDENGFVDYDDADDTFWSNYAKPSECLMFCKRYCQTNMNNQSLKAIVDINNNHLNLHHHHHHSEEEIDYDENDDVDGKNKFDKKQTDCKSDPNCSYSSNTYTDFYSMIDHCYSSILSNLNKSSGLFLDWWSSWPSATVSNFFPQNSTKRIDQSERENHRDHSHHKNLRNDQPNYDSNLVNRFKWQSDSIRSRSSSQSSLSSDDVQSEQAQSKQKRSKYIQKNGSKFNEIFPYPSYLIELICAEPHHHHHHHLIAKQKSRISSTYSLSTFLIDRFNVRSLLPKMIWMILMKLFLTTTMIFLILMPNSSHSLRVPYRYPHYPLFHKEILQGSSGPMPNDVIGVELFQRDNAKEHRTYKYEMLDKNNPSLVIRRGDPFYMAIQLRNIYDQDNNKIRLEFLFGNNPQVGKGTLIYLPITQNRDFTKDPSKWDARIRNVDGNRLTIQIRIPANTAVGIWRLRISTKPQGSRNIKTFEVHNKIFLLFNPWNRDDTVFLADEIRRQEYILNDVGKIYIGSHSKPKGRQWIYGQFEESVLPAAIFLLDKSRLDYSARANPVKVVRAVAALVNSHDDNGLLVGNWSGNYHDGNAPWQWTGSAPIFEQYLRMNGEPIKFGQCWVFAGSTTTMSRALGIPARTITNFVSAHDTDDSLTVDKFFSKSGEAISDVNSDSIWNFHVWTDVWMSRPDLPPGYGGWQVIDATPQESSDASGLYQMGPASVEAIKRGEVGLPYDVAFVFAEVNSDVVHWQLDEASELGWKKIKTNRYHVGRKLFTKRAGVETEPSGINDAEDITDIYKFKEGTDEERMAVLNAARGAGLSFLFEIPAPGKEDIEFDLLDIDKVVIGNPFFIQLEMANRVGSPRTITLSLNANSFYPNGILAKKIKAERHIVRLKPYQKEILRVRVNPEEYIDKLVDYSLLKIYAVATVKETQQTWSEEDDFSIEKPHLELYTRGFIEVGREFTLEFRLTNPIRRVLEDCWFSVEGPGLNRPMRITSRNIMPGETITNTLRLIPDRSGPRQIVVVFHSRQMIDVVGTLQIVVQGRRRRR</sequence>
<keyword evidence="5" id="KW-0106">Calcium</keyword>
<reference evidence="12" key="2">
    <citation type="submission" date="2020-01" db="EMBL/GenBank/DDBJ databases">
        <authorList>
            <person name="Korhonen P.K.K."/>
            <person name="Guangxu M.G."/>
            <person name="Wang T.W."/>
            <person name="Stroehlein A.J.S."/>
            <person name="Young N.D."/>
            <person name="Ang C.-S.A."/>
            <person name="Fernando D.W.F."/>
            <person name="Lu H.L."/>
            <person name="Taylor S.T."/>
            <person name="Ehtesham M.E.M."/>
            <person name="Najaraj S.H.N."/>
            <person name="Harsha G.H.G."/>
            <person name="Madugundu A.M."/>
            <person name="Renuse S.R."/>
            <person name="Holt D.H."/>
            <person name="Pandey A.P."/>
            <person name="Papenfuss A.P."/>
            <person name="Gasser R.B.G."/>
            <person name="Fischer K.F."/>
        </authorList>
    </citation>
    <scope>NUCLEOTIDE SEQUENCE</scope>
    <source>
        <strain evidence="12">SSS_KF_BRIS2020</strain>
    </source>
</reference>
<feature type="region of interest" description="Disordered" evidence="9">
    <location>
        <begin position="215"/>
        <end position="245"/>
    </location>
</feature>
<feature type="region of interest" description="Disordered" evidence="9">
    <location>
        <begin position="131"/>
        <end position="162"/>
    </location>
</feature>
<dbReference type="InterPro" id="IPR008958">
    <property type="entry name" value="Transglutaminase_C"/>
</dbReference>
<dbReference type="PANTHER" id="PTHR11590:SF40">
    <property type="entry name" value="HEMOCYTE PROTEIN-GLUTAMINE GAMMA-GLUTAMYLTRANSFERASE-LIKE PROTEIN"/>
    <property type="match status" value="1"/>
</dbReference>
<evidence type="ECO:0000256" key="10">
    <source>
        <dbReference type="SAM" id="Phobius"/>
    </source>
</evidence>